<feature type="domain" description="RecQ mediated genome instability protein 1 OB-fold" evidence="5">
    <location>
        <begin position="169"/>
        <end position="279"/>
    </location>
</feature>
<dbReference type="Pfam" id="PF08585">
    <property type="entry name" value="RMI1_N_C"/>
    <property type="match status" value="1"/>
</dbReference>
<dbReference type="InterPro" id="IPR013894">
    <property type="entry name" value="RMI1_OB"/>
</dbReference>
<keyword evidence="9" id="KW-1185">Reference proteome</keyword>
<sequence>MSRRRLRVVCSSDEEEEPPPPPQEQSLEDPGDDIIDDIEVELQTVTLNSSNPTPNSNVSATSTHNLPPEPIPLDISDDEPSTTNYNNNNRNYDSNSRNSNYFVVSDSPVNRVLEGLGLRLKEVWLDSCLGALETSIQGFPGFDDSVKAKLCFEQFLYSDMNYCGAGVLPPDVHTLHLVDLKGPFVLQVDEIVNISCPIRGRYQNAAPGMKRCLKLSMTDGVQRVFGMEYRPIKDLEVLAPAGLKVAICNVNVRHGLLMLVPEVLNILGGMVEELDAARQRLVNEVNKPPRGKRTRTGVVPPLATRATAAAWPPLSVNDPVPIDGSAMESPVPLQATRQGFTSGVSANDNQREDFPVSASRNNAETSSSSAGTAFSNPASGRSTQGFAVPVSRNNAEPNILSAVQPPDRFAVPGHIDKPATENMTPTQAMKHGTVQGIPANDITREDFTIPITRDDVRLDDAKPNASSSVAMDVDEISAVDRLDHPFILSGDKEIPFTYLASLSAKWAAMEVKASSVRGKIKCFVTAVKAFQYKQRATYELRVYIDDGSLISEILLDHNLVQNGIGHSPEDVTSALTSSDTQCVSGMRKILKQFEKFLVNFEGTILVEINEASPVPVAIEMNQGCPESDALLLLKRLKPSSPAQSQQNSYMDLIVLSP</sequence>
<dbReference type="PANTHER" id="PTHR14790">
    <property type="entry name" value="RECQ-MEDIATED GENOME INSTABILITY PROTEIN 1 RMI1"/>
    <property type="match status" value="1"/>
</dbReference>
<evidence type="ECO:0000256" key="2">
    <source>
        <dbReference type="ARBA" id="ARBA00018987"/>
    </source>
</evidence>
<dbReference type="Gene3D" id="2.40.50.770">
    <property type="entry name" value="RecQ-mediated genome instability protein Rmi1, C-terminal domain"/>
    <property type="match status" value="1"/>
</dbReference>
<evidence type="ECO:0000256" key="4">
    <source>
        <dbReference type="SAM" id="MobiDB-lite"/>
    </source>
</evidence>
<dbReference type="InterPro" id="IPR042470">
    <property type="entry name" value="RMI1_N_C_sf"/>
</dbReference>
<feature type="region of interest" description="Disordered" evidence="4">
    <location>
        <begin position="47"/>
        <end position="97"/>
    </location>
</feature>
<feature type="domain" description="RMI1 N-terminal" evidence="7">
    <location>
        <begin position="117"/>
        <end position="160"/>
    </location>
</feature>
<dbReference type="Pfam" id="PF21000">
    <property type="entry name" value="RMI1_N_N"/>
    <property type="match status" value="1"/>
</dbReference>
<feature type="compositionally biased region" description="Low complexity" evidence="4">
    <location>
        <begin position="47"/>
        <end position="63"/>
    </location>
</feature>
<gene>
    <name evidence="8" type="ORF">Adt_27840</name>
</gene>
<dbReference type="AlphaFoldDB" id="A0ABD1RUX4"/>
<evidence type="ECO:0000256" key="3">
    <source>
        <dbReference type="ARBA" id="ARBA00077519"/>
    </source>
</evidence>
<feature type="region of interest" description="Disordered" evidence="4">
    <location>
        <begin position="341"/>
        <end position="388"/>
    </location>
</feature>
<reference evidence="9" key="1">
    <citation type="submission" date="2024-07" db="EMBL/GenBank/DDBJ databases">
        <title>Two chromosome-level genome assemblies of Korean endemic species Abeliophyllum distichum and Forsythia ovata (Oleaceae).</title>
        <authorList>
            <person name="Jang H."/>
        </authorList>
    </citation>
    <scope>NUCLEOTIDE SEQUENCE [LARGE SCALE GENOMIC DNA]</scope>
</reference>
<organism evidence="8 9">
    <name type="scientific">Abeliophyllum distichum</name>
    <dbReference type="NCBI Taxonomy" id="126358"/>
    <lineage>
        <taxon>Eukaryota</taxon>
        <taxon>Viridiplantae</taxon>
        <taxon>Streptophyta</taxon>
        <taxon>Embryophyta</taxon>
        <taxon>Tracheophyta</taxon>
        <taxon>Spermatophyta</taxon>
        <taxon>Magnoliopsida</taxon>
        <taxon>eudicotyledons</taxon>
        <taxon>Gunneridae</taxon>
        <taxon>Pentapetalae</taxon>
        <taxon>asterids</taxon>
        <taxon>lamiids</taxon>
        <taxon>Lamiales</taxon>
        <taxon>Oleaceae</taxon>
        <taxon>Forsythieae</taxon>
        <taxon>Abeliophyllum</taxon>
    </lineage>
</organism>
<dbReference type="FunFam" id="2.40.50.770:FF:000004">
    <property type="entry name" value="RecQ-mediated instability protein (DUF1767)"/>
    <property type="match status" value="1"/>
</dbReference>
<comment type="similarity">
    <text evidence="1">Belongs to the RMI1 family.</text>
</comment>
<accession>A0ABD1RUX4</accession>
<evidence type="ECO:0000259" key="5">
    <source>
        <dbReference type="Pfam" id="PF08585"/>
    </source>
</evidence>
<evidence type="ECO:0000313" key="8">
    <source>
        <dbReference type="EMBL" id="KAL2492212.1"/>
    </source>
</evidence>
<evidence type="ECO:0000256" key="1">
    <source>
        <dbReference type="ARBA" id="ARBA00006395"/>
    </source>
</evidence>
<dbReference type="PANTHER" id="PTHR14790:SF15">
    <property type="entry name" value="RECQ-MEDIATED GENOME INSTABILITY PROTEIN 1"/>
    <property type="match status" value="1"/>
</dbReference>
<evidence type="ECO:0000259" key="6">
    <source>
        <dbReference type="Pfam" id="PF16099"/>
    </source>
</evidence>
<dbReference type="Pfam" id="PF16099">
    <property type="entry name" value="RMI1_C"/>
    <property type="match status" value="1"/>
</dbReference>
<feature type="compositionally biased region" description="Low complexity" evidence="4">
    <location>
        <begin position="84"/>
        <end position="97"/>
    </location>
</feature>
<dbReference type="InterPro" id="IPR032199">
    <property type="entry name" value="RMI1_C"/>
</dbReference>
<feature type="region of interest" description="Disordered" evidence="4">
    <location>
        <begin position="1"/>
        <end position="34"/>
    </location>
</feature>
<name>A0ABD1RUX4_9LAMI</name>
<evidence type="ECO:0000259" key="7">
    <source>
        <dbReference type="Pfam" id="PF21000"/>
    </source>
</evidence>
<evidence type="ECO:0000313" key="9">
    <source>
        <dbReference type="Proteomes" id="UP001604336"/>
    </source>
</evidence>
<feature type="domain" description="RecQ-mediated genome instability protein 1 C-terminal OB-fold" evidence="6">
    <location>
        <begin position="494"/>
        <end position="636"/>
    </location>
</feature>
<comment type="caution">
    <text evidence="8">The sequence shown here is derived from an EMBL/GenBank/DDBJ whole genome shotgun (WGS) entry which is preliminary data.</text>
</comment>
<dbReference type="SMART" id="SM01161">
    <property type="entry name" value="DUF1767"/>
    <property type="match status" value="1"/>
</dbReference>
<proteinExistence type="inferred from homology"/>
<dbReference type="InterPro" id="IPR049363">
    <property type="entry name" value="RMI1_N"/>
</dbReference>
<dbReference type="EMBL" id="JBFOLK010000008">
    <property type="protein sequence ID" value="KAL2492212.1"/>
    <property type="molecule type" value="Genomic_DNA"/>
</dbReference>
<dbReference type="Proteomes" id="UP001604336">
    <property type="component" value="Unassembled WGS sequence"/>
</dbReference>
<protein>
    <recommendedName>
        <fullName evidence="2">RecQ-mediated genome instability protein 1</fullName>
    </recommendedName>
    <alternativeName>
        <fullName evidence="3">BLM-associated protein of 75 kDa homolog</fullName>
    </alternativeName>
</protein>
<feature type="compositionally biased region" description="Polar residues" evidence="4">
    <location>
        <begin position="358"/>
        <end position="388"/>
    </location>
</feature>